<proteinExistence type="inferred from homology"/>
<evidence type="ECO:0000256" key="5">
    <source>
        <dbReference type="ARBA" id="ARBA00022989"/>
    </source>
</evidence>
<dbReference type="GO" id="GO:0051117">
    <property type="term" value="F:ATPase binding"/>
    <property type="evidence" value="ECO:0007669"/>
    <property type="project" value="TreeGrafter"/>
</dbReference>
<evidence type="ECO:0000256" key="4">
    <source>
        <dbReference type="ARBA" id="ARBA00022692"/>
    </source>
</evidence>
<feature type="transmembrane region" description="Helical" evidence="9">
    <location>
        <begin position="357"/>
        <end position="388"/>
    </location>
</feature>
<name>A0A2J6X4Q3_9BACT</name>
<keyword evidence="4 9" id="KW-0812">Transmembrane</keyword>
<feature type="coiled-coil region" evidence="8">
    <location>
        <begin position="224"/>
        <end position="251"/>
    </location>
</feature>
<dbReference type="Gene3D" id="3.30.70.2750">
    <property type="match status" value="1"/>
</dbReference>
<comment type="similarity">
    <text evidence="2">Belongs to the V-ATPase 116 kDa subunit family.</text>
</comment>
<dbReference type="GO" id="GO:0046961">
    <property type="term" value="F:proton-transporting ATPase activity, rotational mechanism"/>
    <property type="evidence" value="ECO:0007669"/>
    <property type="project" value="InterPro"/>
</dbReference>
<keyword evidence="5 9" id="KW-1133">Transmembrane helix</keyword>
<dbReference type="GO" id="GO:0033179">
    <property type="term" value="C:proton-transporting V-type ATPase, V0 domain"/>
    <property type="evidence" value="ECO:0007669"/>
    <property type="project" value="InterPro"/>
</dbReference>
<feature type="coiled-coil region" evidence="8">
    <location>
        <begin position="105"/>
        <end position="132"/>
    </location>
</feature>
<feature type="transmembrane region" description="Helical" evidence="9">
    <location>
        <begin position="485"/>
        <end position="508"/>
    </location>
</feature>
<evidence type="ECO:0000313" key="10">
    <source>
        <dbReference type="EMBL" id="PMP81412.1"/>
    </source>
</evidence>
<evidence type="ECO:0000256" key="1">
    <source>
        <dbReference type="ARBA" id="ARBA00004141"/>
    </source>
</evidence>
<dbReference type="PANTHER" id="PTHR11629:SF63">
    <property type="entry name" value="V-TYPE PROTON ATPASE SUBUNIT A"/>
    <property type="match status" value="1"/>
</dbReference>
<dbReference type="AlphaFoldDB" id="A0A2J6X4Q3"/>
<keyword evidence="6" id="KW-0406">Ion transport</keyword>
<evidence type="ECO:0000256" key="9">
    <source>
        <dbReference type="SAM" id="Phobius"/>
    </source>
</evidence>
<accession>A0A2J6X4Q3</accession>
<keyword evidence="8" id="KW-0175">Coiled coil</keyword>
<organism evidence="10 11">
    <name type="scientific">Caldisericum exile</name>
    <dbReference type="NCBI Taxonomy" id="693075"/>
    <lineage>
        <taxon>Bacteria</taxon>
        <taxon>Pseudomonadati</taxon>
        <taxon>Caldisericota/Cryosericota group</taxon>
        <taxon>Caldisericota</taxon>
        <taxon>Caldisericia</taxon>
        <taxon>Caldisericales</taxon>
        <taxon>Caldisericaceae</taxon>
        <taxon>Caldisericum</taxon>
    </lineage>
</organism>
<evidence type="ECO:0000256" key="2">
    <source>
        <dbReference type="ARBA" id="ARBA00009904"/>
    </source>
</evidence>
<dbReference type="PANTHER" id="PTHR11629">
    <property type="entry name" value="VACUOLAR PROTON ATPASES"/>
    <property type="match status" value="1"/>
</dbReference>
<dbReference type="GO" id="GO:0016471">
    <property type="term" value="C:vacuolar proton-transporting V-type ATPase complex"/>
    <property type="evidence" value="ECO:0007669"/>
    <property type="project" value="TreeGrafter"/>
</dbReference>
<dbReference type="Pfam" id="PF01496">
    <property type="entry name" value="V_ATPase_I"/>
    <property type="match status" value="1"/>
</dbReference>
<feature type="transmembrane region" description="Helical" evidence="9">
    <location>
        <begin position="456"/>
        <end position="478"/>
    </location>
</feature>
<evidence type="ECO:0000256" key="6">
    <source>
        <dbReference type="ARBA" id="ARBA00023065"/>
    </source>
</evidence>
<dbReference type="Proteomes" id="UP000236910">
    <property type="component" value="Unassembled WGS sequence"/>
</dbReference>
<feature type="transmembrane region" description="Helical" evidence="9">
    <location>
        <begin position="520"/>
        <end position="537"/>
    </location>
</feature>
<gene>
    <name evidence="10" type="ORF">C0175_05530</name>
</gene>
<comment type="caution">
    <text evidence="10">The sequence shown here is derived from an EMBL/GenBank/DDBJ whole genome shotgun (WGS) entry which is preliminary data.</text>
</comment>
<reference evidence="10 11" key="1">
    <citation type="submission" date="2018-01" db="EMBL/GenBank/DDBJ databases">
        <title>Metagenomic assembled genomes from two thermal pools in the Uzon Caldera, Kamchatka, Russia.</title>
        <authorList>
            <person name="Wilkins L."/>
            <person name="Ettinger C."/>
        </authorList>
    </citation>
    <scope>NUCLEOTIDE SEQUENCE [LARGE SCALE GENOMIC DNA]</scope>
    <source>
        <strain evidence="10">ARK-10</strain>
    </source>
</reference>
<dbReference type="GO" id="GO:0007035">
    <property type="term" value="P:vacuolar acidification"/>
    <property type="evidence" value="ECO:0007669"/>
    <property type="project" value="TreeGrafter"/>
</dbReference>
<dbReference type="Gene3D" id="3.30.70.2170">
    <property type="match status" value="1"/>
</dbReference>
<dbReference type="EMBL" id="PNIX01000318">
    <property type="protein sequence ID" value="PMP81412.1"/>
    <property type="molecule type" value="Genomic_DNA"/>
</dbReference>
<sequence>MAIEKVKKIAILGSVKRKKELLDALFDLNVFHLESVSEEIISNFENFKTAIPEKTFEDEIYKISSILSIYKDLNLEKQGLIQGFLPQDFDVDADEFENVINEFNLDKLYNELNSLRNRLHEIELERAKLLEEKKTLKVFSGFPFQFSILRGTKRTSSFIGLLNKKNFDKFVSDERVKNLFLHTFKADKNRVSIFVLYLNEEKDNVNALIEDYSIEILTPPENLSGYFEEEVERIERRLKQIEEEERIIRSKVAESYKEKRKLLILEDYYNSLSSKEKSLSSFIEGNVVLVTKGYVKETDFDYLTSNITKLNFLVFELETSSNDLVPVSLRNITLFRPFEFLVRLFGFPSYSNIDPTILVAILFTTFFGFALGDVGYGFLTALFGITFANKYKRNLGAWKFFMILFYGGLMSIFVGLMTNSFFGNILSLYFPNFILTQLMSKIQVIDPTSPDGSVQFMILSLIIGFTSQMIGILVSIIVKIRNRAFLDAIFNGVGWLLFLPGIVMVAVIGSNPTLKLIDNMLILLGLIFILIGGWMSIRTPFFKPIAALVNLYGIRSSYGISGFLGDTLSYLRLFALGLSSGILASSFNLMARVIGEILGPIGVFVTFIILISLHALALFMNVLGAFIHSIRLNFLEFFGRFYDLGGYEFKPLGFEFKNIRLNKKN</sequence>
<feature type="transmembrane region" description="Helical" evidence="9">
    <location>
        <begin position="570"/>
        <end position="591"/>
    </location>
</feature>
<dbReference type="Gene3D" id="1.20.1460.20">
    <property type="match status" value="1"/>
</dbReference>
<evidence type="ECO:0000313" key="11">
    <source>
        <dbReference type="Proteomes" id="UP000236910"/>
    </source>
</evidence>
<protein>
    <submittedName>
        <fullName evidence="10">Uncharacterized protein</fullName>
    </submittedName>
</protein>
<evidence type="ECO:0000256" key="3">
    <source>
        <dbReference type="ARBA" id="ARBA00022448"/>
    </source>
</evidence>
<evidence type="ECO:0000256" key="8">
    <source>
        <dbReference type="SAM" id="Coils"/>
    </source>
</evidence>
<dbReference type="InterPro" id="IPR002490">
    <property type="entry name" value="V-ATPase_116kDa_su"/>
</dbReference>
<keyword evidence="7 9" id="KW-0472">Membrane</keyword>
<comment type="subcellular location">
    <subcellularLocation>
        <location evidence="1">Membrane</location>
        <topology evidence="1">Multi-pass membrane protein</topology>
    </subcellularLocation>
</comment>
<feature type="transmembrane region" description="Helical" evidence="9">
    <location>
        <begin position="603"/>
        <end position="627"/>
    </location>
</feature>
<feature type="transmembrane region" description="Helical" evidence="9">
    <location>
        <begin position="400"/>
        <end position="422"/>
    </location>
</feature>
<keyword evidence="3" id="KW-0813">Transport</keyword>
<evidence type="ECO:0000256" key="7">
    <source>
        <dbReference type="ARBA" id="ARBA00023136"/>
    </source>
</evidence>